<feature type="region of interest" description="Disordered" evidence="1">
    <location>
        <begin position="348"/>
        <end position="423"/>
    </location>
</feature>
<accession>A0A5A8C8J1</accession>
<dbReference type="OMA" id="QCSHIAR"/>
<comment type="caution">
    <text evidence="2">The sequence shown here is derived from an EMBL/GenBank/DDBJ whole genome shotgun (WGS) entry which is preliminary data.</text>
</comment>
<evidence type="ECO:0000313" key="2">
    <source>
        <dbReference type="EMBL" id="KAA0148340.1"/>
    </source>
</evidence>
<feature type="compositionally biased region" description="Acidic residues" evidence="1">
    <location>
        <begin position="402"/>
        <end position="419"/>
    </location>
</feature>
<feature type="compositionally biased region" description="Low complexity" evidence="1">
    <location>
        <begin position="92"/>
        <end position="113"/>
    </location>
</feature>
<protein>
    <submittedName>
        <fullName evidence="2">Uncharacterized protein</fullName>
    </submittedName>
</protein>
<keyword evidence="3" id="KW-1185">Reference proteome</keyword>
<feature type="compositionally biased region" description="Basic and acidic residues" evidence="1">
    <location>
        <begin position="368"/>
        <end position="379"/>
    </location>
</feature>
<feature type="compositionally biased region" description="Acidic residues" evidence="1">
    <location>
        <begin position="352"/>
        <end position="367"/>
    </location>
</feature>
<gene>
    <name evidence="2" type="ORF">FNF29_06727</name>
</gene>
<feature type="region of interest" description="Disordered" evidence="1">
    <location>
        <begin position="77"/>
        <end position="116"/>
    </location>
</feature>
<reference evidence="2 3" key="1">
    <citation type="submission" date="2019-07" db="EMBL/GenBank/DDBJ databases">
        <title>Genomes of Cafeteria roenbergensis.</title>
        <authorList>
            <person name="Fischer M.G."/>
            <person name="Hackl T."/>
            <person name="Roman M."/>
        </authorList>
    </citation>
    <scope>NUCLEOTIDE SEQUENCE [LARGE SCALE GENOMIC DNA]</scope>
    <source>
        <strain evidence="2 3">BVI</strain>
    </source>
</reference>
<evidence type="ECO:0000313" key="3">
    <source>
        <dbReference type="Proteomes" id="UP000323011"/>
    </source>
</evidence>
<sequence length="556" mass="61094">MSAAMASQGPVPVVRLADMPEGEQELMAQFLVAEKIKFHQQEDGTYAARIHMTESSVTRADLHGAHGDDVDEHLVQQARRQAAEEASRRRAGSSGASAASSPSPRRAAARSAAPLSADEISHQLARKGVSLDVRPFGSFVAELALRTVPKPRHRETPWCMRIIEEIYDERYKREQDLLAAEEAGEAAPDRESRPFPSSVVEYVKKRYGLPAIIEQSCIDILHNVTRMRRESADCDTFARFLEEYYDADELLFYLYVRSVAQKVLGNVSFRSMWSEVGRGPGSRAMPLACPQLDERQCSHIARIVFASERDGHFVAFKTAVDDHFATSGARTIDVAAFLQLALEEYHASAGDSEGDEDDEDFADEDGEGKDRRRDADTDRLVSQAARGYSDRQADAAGAGPEDGADYDDDGEEDDEEDDEHSAATRSLLERLSAALQMTNEDYVERLLDAAAAMPPEARDEVRQELMSALAQQVDSLLMHAIEDTERGLVAVDEATNPIGARFHAVMSCASESQDEDTVTARIEALCNAIIDSGDVRTAMEPTVAALVSFGATESRD</sequence>
<proteinExistence type="predicted"/>
<organism evidence="2 3">
    <name type="scientific">Cafeteria roenbergensis</name>
    <name type="common">Marine flagellate</name>
    <dbReference type="NCBI Taxonomy" id="33653"/>
    <lineage>
        <taxon>Eukaryota</taxon>
        <taxon>Sar</taxon>
        <taxon>Stramenopiles</taxon>
        <taxon>Bigyra</taxon>
        <taxon>Opalozoa</taxon>
        <taxon>Bicosoecida</taxon>
        <taxon>Cafeteriaceae</taxon>
        <taxon>Cafeteria</taxon>
    </lineage>
</organism>
<name>A0A5A8C8J1_CAFRO</name>
<dbReference type="EMBL" id="VLTN01000054">
    <property type="protein sequence ID" value="KAA0148340.1"/>
    <property type="molecule type" value="Genomic_DNA"/>
</dbReference>
<dbReference type="Proteomes" id="UP000323011">
    <property type="component" value="Unassembled WGS sequence"/>
</dbReference>
<dbReference type="AlphaFoldDB" id="A0A5A8C8J1"/>
<evidence type="ECO:0000256" key="1">
    <source>
        <dbReference type="SAM" id="MobiDB-lite"/>
    </source>
</evidence>